<gene>
    <name evidence="2" type="ORF">AEK19_MT2123</name>
</gene>
<evidence type="ECO:0000256" key="1">
    <source>
        <dbReference type="SAM" id="MobiDB-lite"/>
    </source>
</evidence>
<feature type="compositionally biased region" description="Low complexity" evidence="1">
    <location>
        <begin position="1"/>
        <end position="19"/>
    </location>
</feature>
<geneLocation type="mitochondrion" evidence="2"/>
<sequence>MGTLVTPSTESTTEVVSYTQPDSATSSTKELENEGPLEHFCFSFCFHFEQIAANNLKG</sequence>
<dbReference type="AlphaFoldDB" id="A0A1Y0B494"/>
<protein>
    <submittedName>
        <fullName evidence="2">Uncharacterized protein</fullName>
    </submittedName>
</protein>
<name>A0A1Y0B494_9LAMI</name>
<organism evidence="2">
    <name type="scientific">Utricularia reniformis</name>
    <dbReference type="NCBI Taxonomy" id="192314"/>
    <lineage>
        <taxon>Eukaryota</taxon>
        <taxon>Viridiplantae</taxon>
        <taxon>Streptophyta</taxon>
        <taxon>Embryophyta</taxon>
        <taxon>Tracheophyta</taxon>
        <taxon>Spermatophyta</taxon>
        <taxon>Magnoliopsida</taxon>
        <taxon>eudicotyledons</taxon>
        <taxon>Gunneridae</taxon>
        <taxon>Pentapetalae</taxon>
        <taxon>asterids</taxon>
        <taxon>lamiids</taxon>
        <taxon>Lamiales</taxon>
        <taxon>Lentibulariaceae</taxon>
        <taxon>Utricularia</taxon>
    </lineage>
</organism>
<accession>A0A1Y0B494</accession>
<dbReference type="EMBL" id="KY774314">
    <property type="protein sequence ID" value="ART32275.1"/>
    <property type="molecule type" value="Genomic_DNA"/>
</dbReference>
<reference evidence="2" key="1">
    <citation type="submission" date="2017-03" db="EMBL/GenBank/DDBJ databases">
        <title>The mitochondrial genome of the carnivorous plant Utricularia reniformis (Lentibulariaceae): structure, comparative analysis and evolutionary landmarks.</title>
        <authorList>
            <person name="Silva S.R."/>
            <person name="Alvarenga D.O."/>
            <person name="Michael T.P."/>
            <person name="Miranda V.F.O."/>
            <person name="Varani A.M."/>
        </authorList>
    </citation>
    <scope>NUCLEOTIDE SEQUENCE</scope>
</reference>
<proteinExistence type="predicted"/>
<feature type="region of interest" description="Disordered" evidence="1">
    <location>
        <begin position="1"/>
        <end position="31"/>
    </location>
</feature>
<keyword evidence="2" id="KW-0496">Mitochondrion</keyword>
<evidence type="ECO:0000313" key="2">
    <source>
        <dbReference type="EMBL" id="ART32275.1"/>
    </source>
</evidence>